<dbReference type="AlphaFoldDB" id="A0A7S9R5T1"/>
<evidence type="ECO:0000259" key="1">
    <source>
        <dbReference type="Pfam" id="PF06527"/>
    </source>
</evidence>
<protein>
    <submittedName>
        <fullName evidence="2">TniQ family protein</fullName>
    </submittedName>
</protein>
<sequence>MISHVTRFINLNDRDFVIHPKPQDDELLSSWLVRVALANDAAATSFTNMHFREYARNIIWQRDLDIWCPQDLMKRLSEKSHLSKEQILDMTLKSYEGKLQEHINGRTRTRFVQPLGNYCHIKRNGGLRFCPKCLKEDIVPYFRKTWRLSFYTACIKHDCFLHSRCPTCGSPLVIYKHYNERDFTFCYKCGTDLKTAPAHTINKLSYGLKAVECLLQILSEGYGIKFGKKVASIDFFHFLKQINKMIYLWRKTDGVFEHEILGDVIKFNTTTKNKCYEDFITIEEQYLLYSGSCFLIQSDSNFKDFIQNNHILQCHIYKDFR</sequence>
<organism evidence="2 3">
    <name type="scientific">Campylobacter concisus</name>
    <dbReference type="NCBI Taxonomy" id="199"/>
    <lineage>
        <taxon>Bacteria</taxon>
        <taxon>Pseudomonadati</taxon>
        <taxon>Campylobacterota</taxon>
        <taxon>Epsilonproteobacteria</taxon>
        <taxon>Campylobacterales</taxon>
        <taxon>Campylobacteraceae</taxon>
        <taxon>Campylobacter</taxon>
    </lineage>
</organism>
<dbReference type="RefSeq" id="WP_103559944.1">
    <property type="nucleotide sequence ID" value="NZ_CABPUV010000014.1"/>
</dbReference>
<evidence type="ECO:0000313" key="2">
    <source>
        <dbReference type="EMBL" id="QPH83756.1"/>
    </source>
</evidence>
<dbReference type="InterPro" id="IPR009492">
    <property type="entry name" value="TniQ"/>
</dbReference>
<gene>
    <name evidence="2" type="ORF">CVT06_01020</name>
</gene>
<proteinExistence type="predicted"/>
<dbReference type="Pfam" id="PF06527">
    <property type="entry name" value="TniQ"/>
    <property type="match status" value="1"/>
</dbReference>
<accession>A0A7S9R5T1</accession>
<dbReference type="Proteomes" id="UP000594630">
    <property type="component" value="Chromosome"/>
</dbReference>
<name>A0A7S9R5T1_9BACT</name>
<dbReference type="EMBL" id="CP049274">
    <property type="protein sequence ID" value="QPH83756.1"/>
    <property type="molecule type" value="Genomic_DNA"/>
</dbReference>
<feature type="domain" description="TniQ" evidence="1">
    <location>
        <begin position="18"/>
        <end position="161"/>
    </location>
</feature>
<evidence type="ECO:0000313" key="3">
    <source>
        <dbReference type="Proteomes" id="UP000594630"/>
    </source>
</evidence>
<reference evidence="2 3" key="1">
    <citation type="journal article" date="2018" name="Emerg. Microbes Infect.">
        <title>Genomic analysis of oral Campylobacter concisus strains identified a potential bacterial molecular marker associated with active Crohn's disease.</title>
        <authorList>
            <person name="Liu F."/>
            <person name="Ma R."/>
            <person name="Tay C.Y.A."/>
            <person name="Octavia S."/>
            <person name="Lan R."/>
            <person name="Chung H.K.L."/>
            <person name="Riordan S.M."/>
            <person name="Grimm M.C."/>
            <person name="Leong R.W."/>
            <person name="Tanaka M.M."/>
            <person name="Connor S."/>
            <person name="Zhang L."/>
        </authorList>
    </citation>
    <scope>NUCLEOTIDE SEQUENCE [LARGE SCALE GENOMIC DNA]</scope>
    <source>
        <strain evidence="2 3">P10CDO-S2</strain>
    </source>
</reference>